<keyword evidence="1" id="KW-1185">Reference proteome</keyword>
<protein>
    <submittedName>
        <fullName evidence="2">Uncharacterized protein</fullName>
    </submittedName>
</protein>
<organism evidence="1 2">
    <name type="scientific">Danio rerio</name>
    <name type="common">Zebrafish</name>
    <name type="synonym">Brachydanio rerio</name>
    <dbReference type="NCBI Taxonomy" id="7955"/>
    <lineage>
        <taxon>Eukaryota</taxon>
        <taxon>Metazoa</taxon>
        <taxon>Chordata</taxon>
        <taxon>Craniata</taxon>
        <taxon>Vertebrata</taxon>
        <taxon>Euteleostomi</taxon>
        <taxon>Actinopterygii</taxon>
        <taxon>Neopterygii</taxon>
        <taxon>Teleostei</taxon>
        <taxon>Ostariophysi</taxon>
        <taxon>Cypriniformes</taxon>
        <taxon>Danionidae</taxon>
        <taxon>Danioninae</taxon>
        <taxon>Danio</taxon>
    </lineage>
</organism>
<accession>A0AC58G2H5</accession>
<evidence type="ECO:0000313" key="2">
    <source>
        <dbReference type="RefSeq" id="XP_073763891.1"/>
    </source>
</evidence>
<name>A0AC58G2H5_DANRE</name>
<gene>
    <name evidence="2" type="primary">LOC141375224</name>
</gene>
<dbReference type="RefSeq" id="XP_073763891.1">
    <property type="nucleotide sequence ID" value="XM_073907790.1"/>
</dbReference>
<evidence type="ECO:0000313" key="1">
    <source>
        <dbReference type="Proteomes" id="UP000000437"/>
    </source>
</evidence>
<proteinExistence type="predicted"/>
<dbReference type="Proteomes" id="UP000000437">
    <property type="component" value="Chromosome 7"/>
</dbReference>
<reference evidence="2" key="1">
    <citation type="submission" date="2025-08" db="UniProtKB">
        <authorList>
            <consortium name="RefSeq"/>
        </authorList>
    </citation>
    <scope>IDENTIFICATION</scope>
    <source>
        <strain evidence="2">Tuebingen</strain>
        <tissue evidence="2">Fibroblasts and whole tissue</tissue>
    </source>
</reference>
<sequence length="252" mass="26352">MESSSGRFSLLSPHPALFLRPEERIFPRCPKCARCRNHGVVSALKGHKRFCRWRDCACVKCALIAERQRVMAAQVALRRQQDQRELRVELPAGGASEPGMSPGAFTDGSSVCVFSGLLPPPPPPVLDNSAVSLQCVSPGPAPPLGSLRSAAVLLRVFPQAGPAALLGALSACSGDVVRAIELLLEARGPDPNLTPDPTALLSPLGAPGLLAPLRLGFCSPCLLPTPLRPPGAPLLPDTHTPGPAAPPARGLH</sequence>